<dbReference type="InterPro" id="IPR051011">
    <property type="entry name" value="Metal_resp_trans_reg"/>
</dbReference>
<dbReference type="EMBL" id="MOMC01000027">
    <property type="protein sequence ID" value="ONH30347.1"/>
    <property type="molecule type" value="Genomic_DNA"/>
</dbReference>
<dbReference type="OrthoDB" id="194599at2"/>
<reference evidence="6" key="1">
    <citation type="submission" date="2016-10" db="EMBL/GenBank/DDBJ databases">
        <title>Frankia sp. NRRL B-16386 Genome sequencing.</title>
        <authorList>
            <person name="Ghodhbane-Gtari F."/>
            <person name="Swanson E."/>
            <person name="Gueddou A."/>
            <person name="Hezbri K."/>
            <person name="Ktari K."/>
            <person name="Nouioui I."/>
            <person name="Morris K."/>
            <person name="Simpson S."/>
            <person name="Abebe-Akele F."/>
            <person name="Thomas K."/>
            <person name="Gtari M."/>
            <person name="Tisa L.S."/>
        </authorList>
    </citation>
    <scope>NUCLEOTIDE SEQUENCE [LARGE SCALE GENOMIC DNA]</scope>
    <source>
        <strain evidence="6">NRRL B-16386</strain>
    </source>
</reference>
<evidence type="ECO:0000256" key="2">
    <source>
        <dbReference type="ARBA" id="ARBA00023125"/>
    </source>
</evidence>
<dbReference type="PRINTS" id="PR00778">
    <property type="entry name" value="HTHARSR"/>
</dbReference>
<comment type="caution">
    <text evidence="5">The sequence shown here is derived from an EMBL/GenBank/DDBJ whole genome shotgun (WGS) entry which is preliminary data.</text>
</comment>
<dbReference type="CDD" id="cd00090">
    <property type="entry name" value="HTH_ARSR"/>
    <property type="match status" value="1"/>
</dbReference>
<dbReference type="InterPro" id="IPR036388">
    <property type="entry name" value="WH-like_DNA-bd_sf"/>
</dbReference>
<dbReference type="InterPro" id="IPR001845">
    <property type="entry name" value="HTH_ArsR_DNA-bd_dom"/>
</dbReference>
<dbReference type="SMART" id="SM00418">
    <property type="entry name" value="HTH_ARSR"/>
    <property type="match status" value="1"/>
</dbReference>
<protein>
    <submittedName>
        <fullName evidence="5">Transcriptional regulator</fullName>
    </submittedName>
</protein>
<keyword evidence="2" id="KW-0238">DNA-binding</keyword>
<dbReference type="RefSeq" id="WP_076817297.1">
    <property type="nucleotide sequence ID" value="NZ_MOMC01000027.1"/>
</dbReference>
<gene>
    <name evidence="5" type="ORF">BL253_14555</name>
</gene>
<dbReference type="PANTHER" id="PTHR43132:SF2">
    <property type="entry name" value="ARSENICAL RESISTANCE OPERON REPRESSOR ARSR-RELATED"/>
    <property type="match status" value="1"/>
</dbReference>
<evidence type="ECO:0000256" key="3">
    <source>
        <dbReference type="ARBA" id="ARBA00023163"/>
    </source>
</evidence>
<keyword evidence="6" id="KW-1185">Reference proteome</keyword>
<dbReference type="GO" id="GO:0003700">
    <property type="term" value="F:DNA-binding transcription factor activity"/>
    <property type="evidence" value="ECO:0007669"/>
    <property type="project" value="InterPro"/>
</dbReference>
<dbReference type="Gene3D" id="1.10.10.10">
    <property type="entry name" value="Winged helix-like DNA-binding domain superfamily/Winged helix DNA-binding domain"/>
    <property type="match status" value="1"/>
</dbReference>
<dbReference type="SUPFAM" id="SSF46785">
    <property type="entry name" value="Winged helix' DNA-binding domain"/>
    <property type="match status" value="1"/>
</dbReference>
<accession>A0A1V2IB64</accession>
<dbReference type="Proteomes" id="UP000188929">
    <property type="component" value="Unassembled WGS sequence"/>
</dbReference>
<dbReference type="GO" id="GO:0003677">
    <property type="term" value="F:DNA binding"/>
    <property type="evidence" value="ECO:0007669"/>
    <property type="project" value="UniProtKB-KW"/>
</dbReference>
<evidence type="ECO:0000313" key="6">
    <source>
        <dbReference type="Proteomes" id="UP000188929"/>
    </source>
</evidence>
<keyword evidence="3" id="KW-0804">Transcription</keyword>
<dbReference type="AlphaFoldDB" id="A0A1V2IB64"/>
<evidence type="ECO:0000256" key="1">
    <source>
        <dbReference type="ARBA" id="ARBA00023015"/>
    </source>
</evidence>
<dbReference type="PROSITE" id="PS50987">
    <property type="entry name" value="HTH_ARSR_2"/>
    <property type="match status" value="1"/>
</dbReference>
<dbReference type="InterPro" id="IPR011991">
    <property type="entry name" value="ArsR-like_HTH"/>
</dbReference>
<organism evidence="5 6">
    <name type="scientific">Pseudofrankia asymbiotica</name>
    <dbReference type="NCBI Taxonomy" id="1834516"/>
    <lineage>
        <taxon>Bacteria</taxon>
        <taxon>Bacillati</taxon>
        <taxon>Actinomycetota</taxon>
        <taxon>Actinomycetes</taxon>
        <taxon>Frankiales</taxon>
        <taxon>Frankiaceae</taxon>
        <taxon>Pseudofrankia</taxon>
    </lineage>
</organism>
<sequence>MATPLYELQAQFFRSLAHPARIRVLELLRDSERSVGELVGQVGLEASHLSQQLGVLRRAGLVTTRKQGTTVYYALATPLIVGLLDQARLILTGVLNEQAEILRDLLAAQP</sequence>
<evidence type="ECO:0000259" key="4">
    <source>
        <dbReference type="PROSITE" id="PS50987"/>
    </source>
</evidence>
<dbReference type="STRING" id="1834516.BL253_14555"/>
<dbReference type="NCBIfam" id="NF033788">
    <property type="entry name" value="HTH_metalloreg"/>
    <property type="match status" value="1"/>
</dbReference>
<name>A0A1V2IB64_9ACTN</name>
<dbReference type="Pfam" id="PF01022">
    <property type="entry name" value="HTH_5"/>
    <property type="match status" value="1"/>
</dbReference>
<proteinExistence type="predicted"/>
<evidence type="ECO:0000313" key="5">
    <source>
        <dbReference type="EMBL" id="ONH30347.1"/>
    </source>
</evidence>
<dbReference type="PANTHER" id="PTHR43132">
    <property type="entry name" value="ARSENICAL RESISTANCE OPERON REPRESSOR ARSR-RELATED"/>
    <property type="match status" value="1"/>
</dbReference>
<feature type="domain" description="HTH arsR-type" evidence="4">
    <location>
        <begin position="1"/>
        <end position="95"/>
    </location>
</feature>
<keyword evidence="1" id="KW-0805">Transcription regulation</keyword>
<dbReference type="InterPro" id="IPR036390">
    <property type="entry name" value="WH_DNA-bd_sf"/>
</dbReference>